<feature type="chain" id="PRO_5026852234" evidence="1">
    <location>
        <begin position="25"/>
        <end position="132"/>
    </location>
</feature>
<proteinExistence type="predicted"/>
<organism evidence="2 3">
    <name type="scientific">Spirosoma taeanense</name>
    <dbReference type="NCBI Taxonomy" id="2735870"/>
    <lineage>
        <taxon>Bacteria</taxon>
        <taxon>Pseudomonadati</taxon>
        <taxon>Bacteroidota</taxon>
        <taxon>Cytophagia</taxon>
        <taxon>Cytophagales</taxon>
        <taxon>Cytophagaceae</taxon>
        <taxon>Spirosoma</taxon>
    </lineage>
</organism>
<dbReference type="AlphaFoldDB" id="A0A6M5Y7Q1"/>
<keyword evidence="3" id="KW-1185">Reference proteome</keyword>
<sequence length="132" mass="14801">MKPRRSFSLLHRLFCLLMGLHVLNFSVDPPDHHVQVTTTGAMREDLSINEMESVGEWVLEHLFDLMVPEHDEPDDHGKLTKSLVHWLIPSTSIYTLLPPSCAGVSPKVLIAFLPFPYASHTADVLSPPPQLV</sequence>
<keyword evidence="1" id="KW-0732">Signal</keyword>
<name>A0A6M5Y7Q1_9BACT</name>
<gene>
    <name evidence="2" type="ORF">HNV11_11320</name>
</gene>
<reference evidence="2 3" key="1">
    <citation type="submission" date="2020-05" db="EMBL/GenBank/DDBJ databases">
        <title>Genome sequencing of Spirosoma sp. TS118.</title>
        <authorList>
            <person name="Lee J.-H."/>
            <person name="Jeong S."/>
            <person name="Zhao L."/>
            <person name="Jung J.-H."/>
            <person name="Kim M.-K."/>
            <person name="Lim S."/>
        </authorList>
    </citation>
    <scope>NUCLEOTIDE SEQUENCE [LARGE SCALE GENOMIC DNA]</scope>
    <source>
        <strain evidence="2 3">TS118</strain>
    </source>
</reference>
<accession>A0A6M5Y7Q1</accession>
<dbReference type="EMBL" id="CP053435">
    <property type="protein sequence ID" value="QJW89925.1"/>
    <property type="molecule type" value="Genomic_DNA"/>
</dbReference>
<dbReference type="RefSeq" id="WP_171739769.1">
    <property type="nucleotide sequence ID" value="NZ_CP053435.1"/>
</dbReference>
<evidence type="ECO:0000313" key="3">
    <source>
        <dbReference type="Proteomes" id="UP000502756"/>
    </source>
</evidence>
<dbReference type="Proteomes" id="UP000502756">
    <property type="component" value="Chromosome"/>
</dbReference>
<protein>
    <submittedName>
        <fullName evidence="2">Uncharacterized protein</fullName>
    </submittedName>
</protein>
<evidence type="ECO:0000256" key="1">
    <source>
        <dbReference type="SAM" id="SignalP"/>
    </source>
</evidence>
<dbReference type="KEGG" id="stae:HNV11_11320"/>
<evidence type="ECO:0000313" key="2">
    <source>
        <dbReference type="EMBL" id="QJW89925.1"/>
    </source>
</evidence>
<feature type="signal peptide" evidence="1">
    <location>
        <begin position="1"/>
        <end position="24"/>
    </location>
</feature>